<protein>
    <recommendedName>
        <fullName evidence="4">Secreted protein</fullName>
    </recommendedName>
</protein>
<dbReference type="InParanoid" id="W3X7D0"/>
<evidence type="ECO:0000313" key="2">
    <source>
        <dbReference type="EMBL" id="ETS81939.1"/>
    </source>
</evidence>
<dbReference type="EMBL" id="KI912112">
    <property type="protein sequence ID" value="ETS81939.1"/>
    <property type="molecule type" value="Genomic_DNA"/>
</dbReference>
<dbReference type="HOGENOM" id="CLU_003772_0_0_1"/>
<organism evidence="2 3">
    <name type="scientific">Pestalotiopsis fici (strain W106-1 / CGMCC3.15140)</name>
    <dbReference type="NCBI Taxonomy" id="1229662"/>
    <lineage>
        <taxon>Eukaryota</taxon>
        <taxon>Fungi</taxon>
        <taxon>Dikarya</taxon>
        <taxon>Ascomycota</taxon>
        <taxon>Pezizomycotina</taxon>
        <taxon>Sordariomycetes</taxon>
        <taxon>Xylariomycetidae</taxon>
        <taxon>Amphisphaeriales</taxon>
        <taxon>Sporocadaceae</taxon>
        <taxon>Pestalotiopsis</taxon>
    </lineage>
</organism>
<reference evidence="3" key="1">
    <citation type="journal article" date="2015" name="BMC Genomics">
        <title>Genomic and transcriptomic analysis of the endophytic fungus Pestalotiopsis fici reveals its lifestyle and high potential for synthesis of natural products.</title>
        <authorList>
            <person name="Wang X."/>
            <person name="Zhang X."/>
            <person name="Liu L."/>
            <person name="Xiang M."/>
            <person name="Wang W."/>
            <person name="Sun X."/>
            <person name="Che Y."/>
            <person name="Guo L."/>
            <person name="Liu G."/>
            <person name="Guo L."/>
            <person name="Wang C."/>
            <person name="Yin W.B."/>
            <person name="Stadler M."/>
            <person name="Zhang X."/>
            <person name="Liu X."/>
        </authorList>
    </citation>
    <scope>NUCLEOTIDE SEQUENCE [LARGE SCALE GENOMIC DNA]</scope>
    <source>
        <strain evidence="3">W106-1 / CGMCC3.15140</strain>
    </source>
</reference>
<feature type="signal peptide" evidence="1">
    <location>
        <begin position="1"/>
        <end position="21"/>
    </location>
</feature>
<keyword evidence="1" id="KW-0732">Signal</keyword>
<dbReference type="KEGG" id="pfy:PFICI_06941"/>
<evidence type="ECO:0008006" key="4">
    <source>
        <dbReference type="Google" id="ProtNLM"/>
    </source>
</evidence>
<accession>W3X7D0</accession>
<dbReference type="AlphaFoldDB" id="W3X7D0"/>
<keyword evidence="3" id="KW-1185">Reference proteome</keyword>
<dbReference type="OMA" id="FSAQVVY"/>
<dbReference type="Proteomes" id="UP000030651">
    <property type="component" value="Unassembled WGS sequence"/>
</dbReference>
<dbReference type="RefSeq" id="XP_007833713.1">
    <property type="nucleotide sequence ID" value="XM_007835522.1"/>
</dbReference>
<sequence>MQLSLSNILHFFTAYLSPVVAATNDLPITHITARKPTFGSGSFQNPGARVRPKFRYWIPDASVEADVISQDVKQAKEAGMGGLELLGYHLYGGPPSNGAGRGKFAPVDWAEYGFGGERWYETFRSFAEAIKNNSLVMDFAIGPNQGTGVPAPDDDEGLMWDIYIDNQSVPLGGSFNGTLPGWGRGTLLAAVTGLEINTTNITAANKLQPDPEGLPGDYYLSRTQITLSNSSLIDVTNKVDDQGQISLEFPTSETTASGYNIFAIYVALSGYRAQQGPEGLGGPQTTPESWLQNGSWAQYILQNGTRELLREIGSYAWEDSIEIVSNVYWTRNLSASFLADHGYDISKWLPILFHRNGKSSNNPAVWWVTDEPDGGNSHIADYRSTLAGLYREYLTALNDWARDYLGLGFSAQISYNLPMDMLASVPWVSVPETESLDFSDLIDGYRQYSGPVYLAGHGIVSSECGAVRGEGFSQTLPELLWHVKRSYAGGVNQFVFHGFPYSGYYGNTTWPGFTTFNYQYSDMHGPYQPGWQYYREYMDFVGRNNFVLQSGRPKIDIAFWQKKTTYPGHVELRTYPTTDLESVGYTYQYLSPDDLFLATVEDSVLAPNAQGFKALVLQANDSLTVDGTTKLLEFGQAGLPIIFAGGVPSSYVGTFGPDEIQQANENLQELANLPNSHITSSLEVGSALADIGIEPLTRISSNGTWYTQWHWDPDNRVDYIFVYSDAMHTPQGEGETVGTIEFESTGIPYEYDAWTGDQRPIMQYKRLANTTLIPFQLAGNQSKIIAFHPRTTQDTSRYQASWEFGDQEYPYINSSTFPELGRYPPTINTTLSPSRCDSFELQNWTLIVEHWEAPIDLYNYTGGAYRYNTSHELESLQSWQEIPGLQNVSGIGYYSASFHWPPSQCINHSDISGAMIDFGHVYHTLQASVNGRRLPAMDVTAPTADLRFSLEDGSNVVEAVVSTPLGNTLGTIWSKLQSSGEGPASPDAGTVNKPRVGQYGLKQQVKIVPYHSNALWL</sequence>
<evidence type="ECO:0000313" key="3">
    <source>
        <dbReference type="Proteomes" id="UP000030651"/>
    </source>
</evidence>
<dbReference type="PANTHER" id="PTHR36848:SF2">
    <property type="entry name" value="SECRETED PROTEIN"/>
    <property type="match status" value="1"/>
</dbReference>
<dbReference type="PANTHER" id="PTHR36848">
    <property type="entry name" value="DNA-BINDING PROTEIN (PUTATIVE SECRETED PROTEIN)-RELATED"/>
    <property type="match status" value="1"/>
</dbReference>
<name>W3X7D0_PESFW</name>
<dbReference type="eggNOG" id="ENOG502SH7Q">
    <property type="taxonomic scope" value="Eukaryota"/>
</dbReference>
<proteinExistence type="predicted"/>
<gene>
    <name evidence="2" type="ORF">PFICI_06941</name>
</gene>
<dbReference type="OrthoDB" id="2588159at2759"/>
<dbReference type="InterPro" id="IPR053161">
    <property type="entry name" value="Ulvan_degrading_GH"/>
</dbReference>
<feature type="chain" id="PRO_5004835851" description="Secreted protein" evidence="1">
    <location>
        <begin position="22"/>
        <end position="1017"/>
    </location>
</feature>
<dbReference type="GeneID" id="19271954"/>
<evidence type="ECO:0000256" key="1">
    <source>
        <dbReference type="SAM" id="SignalP"/>
    </source>
</evidence>
<dbReference type="Pfam" id="PF17132">
    <property type="entry name" value="Glyco_hydro_106"/>
    <property type="match status" value="1"/>
</dbReference>